<evidence type="ECO:0000313" key="1">
    <source>
        <dbReference type="EnsemblProtists" id="EOD08098"/>
    </source>
</evidence>
<dbReference type="GeneID" id="17254250"/>
<name>A0A0D3IA13_EMIH1</name>
<accession>A0A0D3IA13</accession>
<sequence length="261" mass="27555">MLSGERREACRVRALNYRSAICDGKAEACQAFANDQGNQKRLMDLALMQNREQLMASGTMMSASAMTKWLCEQDIHVMRGTVIARTDSVKRRYAGAGSAPSMSIPMQIGSGYDSAAMHCEVDGNEWPSTDTVEDGLGALGLLAEPQQQVFDDGRSSQSCTPEMMSLLPTVLEAVEEIDPNTFATSEELDAAKAQIGALQKQIDDNDGDDDQTAAFAKAGLGLGVTGFVFGAAALAVALTKKHAVVAKPSVKVSEGTVAGGV</sequence>
<reference evidence="2" key="1">
    <citation type="journal article" date="2013" name="Nature">
        <title>Pan genome of the phytoplankton Emiliania underpins its global distribution.</title>
        <authorList>
            <person name="Read B.A."/>
            <person name="Kegel J."/>
            <person name="Klute M.J."/>
            <person name="Kuo A."/>
            <person name="Lefebvre S.C."/>
            <person name="Maumus F."/>
            <person name="Mayer C."/>
            <person name="Miller J."/>
            <person name="Monier A."/>
            <person name="Salamov A."/>
            <person name="Young J."/>
            <person name="Aguilar M."/>
            <person name="Claverie J.M."/>
            <person name="Frickenhaus S."/>
            <person name="Gonzalez K."/>
            <person name="Herman E.K."/>
            <person name="Lin Y.C."/>
            <person name="Napier J."/>
            <person name="Ogata H."/>
            <person name="Sarno A.F."/>
            <person name="Shmutz J."/>
            <person name="Schroeder D."/>
            <person name="de Vargas C."/>
            <person name="Verret F."/>
            <person name="von Dassow P."/>
            <person name="Valentin K."/>
            <person name="Van de Peer Y."/>
            <person name="Wheeler G."/>
            <person name="Dacks J.B."/>
            <person name="Delwiche C.F."/>
            <person name="Dyhrman S.T."/>
            <person name="Glockner G."/>
            <person name="John U."/>
            <person name="Richards T."/>
            <person name="Worden A.Z."/>
            <person name="Zhang X."/>
            <person name="Grigoriev I.V."/>
            <person name="Allen A.E."/>
            <person name="Bidle K."/>
            <person name="Borodovsky M."/>
            <person name="Bowler C."/>
            <person name="Brownlee C."/>
            <person name="Cock J.M."/>
            <person name="Elias M."/>
            <person name="Gladyshev V.N."/>
            <person name="Groth M."/>
            <person name="Guda C."/>
            <person name="Hadaegh A."/>
            <person name="Iglesias-Rodriguez M.D."/>
            <person name="Jenkins J."/>
            <person name="Jones B.M."/>
            <person name="Lawson T."/>
            <person name="Leese F."/>
            <person name="Lindquist E."/>
            <person name="Lobanov A."/>
            <person name="Lomsadze A."/>
            <person name="Malik S.B."/>
            <person name="Marsh M.E."/>
            <person name="Mackinder L."/>
            <person name="Mock T."/>
            <person name="Mueller-Roeber B."/>
            <person name="Pagarete A."/>
            <person name="Parker M."/>
            <person name="Probert I."/>
            <person name="Quesneville H."/>
            <person name="Raines C."/>
            <person name="Rensing S.A."/>
            <person name="Riano-Pachon D.M."/>
            <person name="Richier S."/>
            <person name="Rokitta S."/>
            <person name="Shiraiwa Y."/>
            <person name="Soanes D.M."/>
            <person name="van der Giezen M."/>
            <person name="Wahlund T.M."/>
            <person name="Williams B."/>
            <person name="Wilson W."/>
            <person name="Wolfe G."/>
            <person name="Wurch L.L."/>
        </authorList>
    </citation>
    <scope>NUCLEOTIDE SEQUENCE</scope>
</reference>
<protein>
    <submittedName>
        <fullName evidence="1">Uncharacterized protein</fullName>
    </submittedName>
</protein>
<reference evidence="1" key="2">
    <citation type="submission" date="2024-10" db="UniProtKB">
        <authorList>
            <consortium name="EnsemblProtists"/>
        </authorList>
    </citation>
    <scope>IDENTIFICATION</scope>
</reference>
<evidence type="ECO:0000313" key="2">
    <source>
        <dbReference type="Proteomes" id="UP000013827"/>
    </source>
</evidence>
<proteinExistence type="predicted"/>
<dbReference type="HOGENOM" id="CLU_1067258_0_0_1"/>
<keyword evidence="2" id="KW-1185">Reference proteome</keyword>
<dbReference type="KEGG" id="ehx:EMIHUDRAFT_460002"/>
<dbReference type="AlphaFoldDB" id="A0A0D3IA13"/>
<dbReference type="EnsemblProtists" id="EOD08098">
    <property type="protein sequence ID" value="EOD08098"/>
    <property type="gene ID" value="EMIHUDRAFT_460002"/>
</dbReference>
<dbReference type="RefSeq" id="XP_005760527.1">
    <property type="nucleotide sequence ID" value="XM_005760470.1"/>
</dbReference>
<organism evidence="1 2">
    <name type="scientific">Emiliania huxleyi (strain CCMP1516)</name>
    <dbReference type="NCBI Taxonomy" id="280463"/>
    <lineage>
        <taxon>Eukaryota</taxon>
        <taxon>Haptista</taxon>
        <taxon>Haptophyta</taxon>
        <taxon>Prymnesiophyceae</taxon>
        <taxon>Isochrysidales</taxon>
        <taxon>Noelaerhabdaceae</taxon>
        <taxon>Emiliania</taxon>
    </lineage>
</organism>
<dbReference type="PaxDb" id="2903-EOD08098"/>
<dbReference type="Proteomes" id="UP000013827">
    <property type="component" value="Unassembled WGS sequence"/>
</dbReference>